<dbReference type="EMBL" id="CU468231">
    <property type="protein sequence ID" value="CAP02941.1"/>
    <property type="molecule type" value="Genomic_DNA"/>
</dbReference>
<reference evidence="1 2" key="1">
    <citation type="journal article" date="2008" name="PLoS ONE">
        <title>Comparative analysis of Acinetobacters: three genomes for three lifestyles.</title>
        <authorList>
            <person name="Vallenet D."/>
            <person name="Nordmann P."/>
            <person name="Barbe V."/>
            <person name="Poirel L."/>
            <person name="Mangenot S."/>
            <person name="Bataille E."/>
            <person name="Dossat C."/>
            <person name="Gas S."/>
            <person name="Kreimeyer A."/>
            <person name="Lenoble P."/>
            <person name="Oztas S."/>
            <person name="Poulain J."/>
            <person name="Segurens B."/>
            <person name="Robert C."/>
            <person name="Abergel C."/>
            <person name="Claverie J.M."/>
            <person name="Raoult D."/>
            <person name="Medigue C."/>
            <person name="Weissenbach J."/>
            <person name="Cruveiller S."/>
        </authorList>
    </citation>
    <scope>NUCLEOTIDE SEQUENCE [LARGE SCALE GENOMIC DNA]</scope>
    <source>
        <strain evidence="1 2">SDF</strain>
        <plasmid evidence="2">p1ABSDF</plasmid>
    </source>
</reference>
<protein>
    <recommendedName>
        <fullName evidence="3">LysM domain-containing protein</fullName>
    </recommendedName>
</protein>
<dbReference type="HOGENOM" id="CLU_580918_0_0_6"/>
<accession>B0VVB1</accession>
<dbReference type="KEGG" id="abm:ABSDF_p10006"/>
<geneLocation type="plasmid" evidence="1 2">
    <name>p1ABSDF</name>
</geneLocation>
<gene>
    <name evidence="1" type="ORF">ABSDF_p10006</name>
</gene>
<dbReference type="AlphaFoldDB" id="B0VVB1"/>
<evidence type="ECO:0000313" key="2">
    <source>
        <dbReference type="Proteomes" id="UP000001741"/>
    </source>
</evidence>
<dbReference type="Proteomes" id="UP000001741">
    <property type="component" value="Plasmid p1ABSDF"/>
</dbReference>
<name>B0VVB1_ACIBS</name>
<sequence>MHYSRLKLTVQTPLKLKDLTYKFVVTNNSTKKKTEFEGRFDDQGLTGWTEIYNLNTSLIYEVYLRGEILQKIAVKAYPNKKTHSVFTIKVTSEITKNVKENIKEIYLNDGEVAWYLIKKTETMLDWSKRVFKKPLNVSDWDTLKANNPHIPNMAPIRLLSPGMVVVLSNSTTAKELPRYKKEAQEAQKRLEEMKKDKDFDAEFFAQNYEFFYDALNDSRTEITNENIFTNNDHPLIYQLDGSENESGVAWGSIGKGGIDATLAFHEGTVTRMNQIHGELALKMAEERAKGSGLANPKNFKAFRQKYKDLYKALDHEYSKGVFKWDRSIKTNNMRRIINQSSLARGVTYKGGMKEYVEKMGELGKMSKVIKGGGYLFLALDIYNASDAIANAKPEEKAKTAVVETSKIAGGLAGGAVGAFIVLTVATGGTSLIVLGVAAGASALVGWAGGEVGGYLGKEGYELISK</sequence>
<evidence type="ECO:0008006" key="3">
    <source>
        <dbReference type="Google" id="ProtNLM"/>
    </source>
</evidence>
<proteinExistence type="predicted"/>
<keyword evidence="1" id="KW-0614">Plasmid</keyword>
<organism evidence="1 2">
    <name type="scientific">Acinetobacter baumannii (strain SDF)</name>
    <dbReference type="NCBI Taxonomy" id="509170"/>
    <lineage>
        <taxon>Bacteria</taxon>
        <taxon>Pseudomonadati</taxon>
        <taxon>Pseudomonadota</taxon>
        <taxon>Gammaproteobacteria</taxon>
        <taxon>Moraxellales</taxon>
        <taxon>Moraxellaceae</taxon>
        <taxon>Acinetobacter</taxon>
        <taxon>Acinetobacter calcoaceticus/baumannii complex</taxon>
    </lineage>
</organism>
<evidence type="ECO:0000313" key="1">
    <source>
        <dbReference type="EMBL" id="CAP02941.1"/>
    </source>
</evidence>